<dbReference type="Pfam" id="PF12815">
    <property type="entry name" value="CTD"/>
    <property type="match status" value="1"/>
</dbReference>
<dbReference type="InterPro" id="IPR057936">
    <property type="entry name" value="KOWx_Spt5"/>
</dbReference>
<dbReference type="PANTHER" id="PTHR11125:SF7">
    <property type="entry name" value="TRANSCRIPTION ELONGATION FACTOR SPT5"/>
    <property type="match status" value="1"/>
</dbReference>
<comment type="subcellular location">
    <subcellularLocation>
        <location evidence="1 9">Nucleus</location>
    </subcellularLocation>
</comment>
<feature type="compositionally biased region" description="Acidic residues" evidence="10">
    <location>
        <begin position="13"/>
        <end position="35"/>
    </location>
</feature>
<evidence type="ECO:0000256" key="9">
    <source>
        <dbReference type="PIRNR" id="PIRNR036945"/>
    </source>
</evidence>
<feature type="domain" description="KOW" evidence="12">
    <location>
        <begin position="483"/>
        <end position="510"/>
    </location>
</feature>
<dbReference type="Pfam" id="PF23037">
    <property type="entry name" value="KOWx_SPT5"/>
    <property type="match status" value="1"/>
</dbReference>
<feature type="compositionally biased region" description="Gly residues" evidence="10">
    <location>
        <begin position="761"/>
        <end position="771"/>
    </location>
</feature>
<dbReference type="EMBL" id="MU157836">
    <property type="protein sequence ID" value="KAF9531063.1"/>
    <property type="molecule type" value="Genomic_DNA"/>
</dbReference>
<dbReference type="Proteomes" id="UP000807306">
    <property type="component" value="Unassembled WGS sequence"/>
</dbReference>
<dbReference type="PANTHER" id="PTHR11125">
    <property type="entry name" value="SUPPRESSOR OF TY 5"/>
    <property type="match status" value="1"/>
</dbReference>
<dbReference type="GO" id="GO:0006397">
    <property type="term" value="P:mRNA processing"/>
    <property type="evidence" value="ECO:0007669"/>
    <property type="project" value="UniProtKB-KW"/>
</dbReference>
<dbReference type="Gene3D" id="2.30.30.30">
    <property type="match status" value="3"/>
</dbReference>
<dbReference type="SMART" id="SM00738">
    <property type="entry name" value="NGN"/>
    <property type="match status" value="1"/>
</dbReference>
<dbReference type="Pfam" id="PF03439">
    <property type="entry name" value="Spt5-NGN"/>
    <property type="match status" value="1"/>
</dbReference>
<dbReference type="OrthoDB" id="28901at2759"/>
<evidence type="ECO:0000256" key="10">
    <source>
        <dbReference type="SAM" id="MobiDB-lite"/>
    </source>
</evidence>
<dbReference type="GO" id="GO:0000785">
    <property type="term" value="C:chromatin"/>
    <property type="evidence" value="ECO:0007669"/>
    <property type="project" value="UniProtKB-ARBA"/>
</dbReference>
<dbReference type="CDD" id="cd09888">
    <property type="entry name" value="NGN_Euk"/>
    <property type="match status" value="1"/>
</dbReference>
<comment type="function">
    <text evidence="7 9">The SPT4-SPT5 complex mediates both activation and inhibition of transcription elongation, and plays a role in pre-mRNA processing. This complex seems to be important for the stability of the RNA polymerase II elongation machinery on the chromatin template but not for the inherent ability of this machinery to translocate down the gene.</text>
</comment>
<dbReference type="AlphaFoldDB" id="A0A9P6JSL6"/>
<evidence type="ECO:0000256" key="7">
    <source>
        <dbReference type="ARBA" id="ARBA00024691"/>
    </source>
</evidence>
<dbReference type="CDD" id="cd06084">
    <property type="entry name" value="KOW_Spt5_4"/>
    <property type="match status" value="1"/>
</dbReference>
<comment type="subunit">
    <text evidence="8">Component of the SPT4-SPT5 complex. Interacts with RNA polymerase II.</text>
</comment>
<dbReference type="InterPro" id="IPR039385">
    <property type="entry name" value="NGN_Euk"/>
</dbReference>
<keyword evidence="6 9" id="KW-0539">Nucleus</keyword>
<dbReference type="InterPro" id="IPR014722">
    <property type="entry name" value="Rib_uL2_dom2"/>
</dbReference>
<feature type="compositionally biased region" description="Basic residues" evidence="10">
    <location>
        <begin position="69"/>
        <end position="83"/>
    </location>
</feature>
<feature type="region of interest" description="Disordered" evidence="10">
    <location>
        <begin position="315"/>
        <end position="339"/>
    </location>
</feature>
<evidence type="ECO:0000259" key="11">
    <source>
        <dbReference type="SMART" id="SM00738"/>
    </source>
</evidence>
<feature type="compositionally biased region" description="Polar residues" evidence="10">
    <location>
        <begin position="816"/>
        <end position="842"/>
    </location>
</feature>
<dbReference type="InterPro" id="IPR005824">
    <property type="entry name" value="KOW"/>
</dbReference>
<organism evidence="13 14">
    <name type="scientific">Crepidotus variabilis</name>
    <dbReference type="NCBI Taxonomy" id="179855"/>
    <lineage>
        <taxon>Eukaryota</taxon>
        <taxon>Fungi</taxon>
        <taxon>Dikarya</taxon>
        <taxon>Basidiomycota</taxon>
        <taxon>Agaricomycotina</taxon>
        <taxon>Agaricomycetes</taxon>
        <taxon>Agaricomycetidae</taxon>
        <taxon>Agaricales</taxon>
        <taxon>Agaricineae</taxon>
        <taxon>Crepidotaceae</taxon>
        <taxon>Crepidotus</taxon>
    </lineage>
</organism>
<dbReference type="GO" id="GO:0006368">
    <property type="term" value="P:transcription elongation by RNA polymerase II"/>
    <property type="evidence" value="ECO:0007669"/>
    <property type="project" value="TreeGrafter"/>
</dbReference>
<evidence type="ECO:0000256" key="4">
    <source>
        <dbReference type="ARBA" id="ARBA00022664"/>
    </source>
</evidence>
<protein>
    <recommendedName>
        <fullName evidence="3 9">Transcription elongation factor SPT5</fullName>
    </recommendedName>
</protein>
<dbReference type="PIRSF" id="PIRSF036945">
    <property type="entry name" value="Spt5"/>
    <property type="match status" value="1"/>
</dbReference>
<dbReference type="InterPro" id="IPR041978">
    <property type="entry name" value="KOW_Spt5_5"/>
</dbReference>
<dbReference type="GO" id="GO:0032044">
    <property type="term" value="C:DSIF complex"/>
    <property type="evidence" value="ECO:0007669"/>
    <property type="project" value="TreeGrafter"/>
</dbReference>
<dbReference type="Pfam" id="PF23290">
    <property type="entry name" value="KOW5_SPT5"/>
    <property type="match status" value="1"/>
</dbReference>
<evidence type="ECO:0000313" key="14">
    <source>
        <dbReference type="Proteomes" id="UP000807306"/>
    </source>
</evidence>
<feature type="region of interest" description="Disordered" evidence="10">
    <location>
        <begin position="1"/>
        <end position="121"/>
    </location>
</feature>
<feature type="compositionally biased region" description="Low complexity" evidence="10">
    <location>
        <begin position="894"/>
        <end position="906"/>
    </location>
</feature>
<dbReference type="InterPro" id="IPR005100">
    <property type="entry name" value="NGN-domain"/>
</dbReference>
<evidence type="ECO:0000256" key="6">
    <source>
        <dbReference type="ARBA" id="ARBA00023242"/>
    </source>
</evidence>
<name>A0A9P6JSL6_9AGAR</name>
<feature type="compositionally biased region" description="Acidic residues" evidence="10">
    <location>
        <begin position="49"/>
        <end position="65"/>
    </location>
</feature>
<dbReference type="CDD" id="cd06082">
    <property type="entry name" value="KOW_Spt5_2"/>
    <property type="match status" value="1"/>
</dbReference>
<evidence type="ECO:0000259" key="12">
    <source>
        <dbReference type="SMART" id="SM00739"/>
    </source>
</evidence>
<keyword evidence="4" id="KW-0507">mRNA processing</keyword>
<dbReference type="GO" id="GO:0006357">
    <property type="term" value="P:regulation of transcription by RNA polymerase II"/>
    <property type="evidence" value="ECO:0007669"/>
    <property type="project" value="InterPro"/>
</dbReference>
<comment type="similarity">
    <text evidence="2 9">Belongs to the SPT5 family.</text>
</comment>
<evidence type="ECO:0000256" key="3">
    <source>
        <dbReference type="ARBA" id="ARBA00020181"/>
    </source>
</evidence>
<keyword evidence="5 9" id="KW-0804">Transcription</keyword>
<proteinExistence type="inferred from homology"/>
<dbReference type="InterPro" id="IPR006645">
    <property type="entry name" value="NGN-like_dom"/>
</dbReference>
<feature type="region of interest" description="Disordered" evidence="10">
    <location>
        <begin position="755"/>
        <end position="949"/>
    </location>
</feature>
<dbReference type="InterPro" id="IPR041976">
    <property type="entry name" value="KOW_Spt5_3"/>
</dbReference>
<dbReference type="Pfam" id="PF11942">
    <property type="entry name" value="Spt5_N"/>
    <property type="match status" value="1"/>
</dbReference>
<dbReference type="Pfam" id="PF23284">
    <property type="entry name" value="KOW2_Spt5"/>
    <property type="match status" value="1"/>
</dbReference>
<feature type="compositionally biased region" description="Low complexity" evidence="10">
    <location>
        <begin position="780"/>
        <end position="793"/>
    </location>
</feature>
<evidence type="ECO:0000313" key="13">
    <source>
        <dbReference type="EMBL" id="KAF9531063.1"/>
    </source>
</evidence>
<evidence type="ECO:0000256" key="5">
    <source>
        <dbReference type="ARBA" id="ARBA00023163"/>
    </source>
</evidence>
<dbReference type="InterPro" id="IPR017071">
    <property type="entry name" value="TF_Spt5_eukaryote"/>
</dbReference>
<dbReference type="Pfam" id="PF23042">
    <property type="entry name" value="KOW1_SPT5"/>
    <property type="match status" value="1"/>
</dbReference>
<reference evidence="13" key="1">
    <citation type="submission" date="2020-11" db="EMBL/GenBank/DDBJ databases">
        <authorList>
            <consortium name="DOE Joint Genome Institute"/>
            <person name="Ahrendt S."/>
            <person name="Riley R."/>
            <person name="Andreopoulos W."/>
            <person name="Labutti K."/>
            <person name="Pangilinan J."/>
            <person name="Ruiz-Duenas F.J."/>
            <person name="Barrasa J.M."/>
            <person name="Sanchez-Garcia M."/>
            <person name="Camarero S."/>
            <person name="Miyauchi S."/>
            <person name="Serrano A."/>
            <person name="Linde D."/>
            <person name="Babiker R."/>
            <person name="Drula E."/>
            <person name="Ayuso-Fernandez I."/>
            <person name="Pacheco R."/>
            <person name="Padilla G."/>
            <person name="Ferreira P."/>
            <person name="Barriuso J."/>
            <person name="Kellner H."/>
            <person name="Castanera R."/>
            <person name="Alfaro M."/>
            <person name="Ramirez L."/>
            <person name="Pisabarro A.G."/>
            <person name="Kuo A."/>
            <person name="Tritt A."/>
            <person name="Lipzen A."/>
            <person name="He G."/>
            <person name="Yan M."/>
            <person name="Ng V."/>
            <person name="Cullen D."/>
            <person name="Martin F."/>
            <person name="Rosso M.-N."/>
            <person name="Henrissat B."/>
            <person name="Hibbett D."/>
            <person name="Martinez A.T."/>
            <person name="Grigoriev I.V."/>
        </authorList>
    </citation>
    <scope>NUCLEOTIDE SEQUENCE</scope>
    <source>
        <strain evidence="13">CBS 506.95</strain>
    </source>
</reference>
<dbReference type="CDD" id="cd06081">
    <property type="entry name" value="KOW_Spt5_1"/>
    <property type="match status" value="1"/>
</dbReference>
<sequence>MSDEEDQRMYEHEPEEDPIGGEQQDVEPDDEEMEETSSGKGQAKRREVYEDEEEEEEEEDDEEEEIPGRRGHKRIKRRHRHMANKFVDLEAEVSDDDEEEEEEEEMGADNFITHADDGDEEVTRRNHALLDRNFPEEDSRSPEEIARAIAGRHRDRAAPYTGDMSEIPQRLLMPSVHDASLWQIRVKVGREREIVFSLMRKAIDVEYTARPLSILSAFQRDSLPGMIYVEARSAKQVQQACQGLVGVYLSRGIQLVPIEEMASLLLIKKQENTLTPGTWVRIRRGKYANDLAQVMDLTENGEDVGVRLVPRIDLNPRDDGGLDPLSKKRKKAAATAGTTRPPQRLFNIDEVAKVYGKSITKRSQFYVFQGETYKDGFLEKDFKFNALIVDDVNPTLDEITQFTRRDDGGEDSMVNLSAIAEASRKAAIAVLQPGDHIEIFEGEQAGVHGVVDEISGDVVTITAQGLDIEGQKMEMPARSVRKKFKPGDHVKVMAGQHADETGLVVSVADNVVTFVSDMTMQEISVFAKDLRTAAEVGTGSNIVGNYELHDLVQLDAQTVGVIFKTERDSFRVLDQNGQVRLVQPHQISMRRDSSRAIAIDSEGHELRINDNVKEVDGEGRKGRVLHTHQSFFAFLHNREIAENGGVFVTRARALASLAPKSNVLKLATSDLSKMNPALAAPSGGMVGSGAMSRGPRDRHIGLTVTVVKGPNKGYVGTIKDTNGQIARVELRTGNKIIMIDKEKLFRRLPDGKLEPLDRVNKGGGGGGGRFGNMGPPQPNPYSNSNGGSNFQGGRTPFGAVGRTPNPYADGGKTPAWNASSRTPNPYNDSGKTPAWNASSKTPNPYGDGGRTPAWNASSRTPNTYATGSNSTGGASSGWGGATPARTGWGGATPGRATGASWSSSTGDGWGSPARTGSSTWDSSTWSAPTPAAAATPGAHLGQTPAYAAPTPVAHQTPAYVWSAPTNAATPGDAMFQSYNQSLDKDENPQLEPEWIFDNILTNYLNRLKIIIKGTKDAQYLHGDYEGRTGVVVAASRNPDDYQQTARIRFDNGEERSVIAKYIVPQEPSKNDEEVLTLAGKHRGRPVVIREMSDDEIVVSSRQNPADIDNVATNMVVPLVEEGGR</sequence>
<dbReference type="FunFam" id="2.30.30.30:FF:000018">
    <property type="entry name" value="Transcription elongation factor SPT5"/>
    <property type="match status" value="1"/>
</dbReference>
<dbReference type="SMART" id="SM00739">
    <property type="entry name" value="KOW"/>
    <property type="match status" value="6"/>
</dbReference>
<dbReference type="InterPro" id="IPR041973">
    <property type="entry name" value="KOW_Spt5_1"/>
</dbReference>
<dbReference type="InterPro" id="IPR036735">
    <property type="entry name" value="NGN_dom_sf"/>
</dbReference>
<dbReference type="InterPro" id="IPR022581">
    <property type="entry name" value="Spt5_N"/>
</dbReference>
<dbReference type="InterPro" id="IPR008991">
    <property type="entry name" value="Translation_prot_SH3-like_sf"/>
</dbReference>
<gene>
    <name evidence="13" type="ORF">CPB83DRAFT_874737</name>
</gene>
<dbReference type="GO" id="GO:0032784">
    <property type="term" value="P:regulation of DNA-templated transcription elongation"/>
    <property type="evidence" value="ECO:0007669"/>
    <property type="project" value="InterPro"/>
</dbReference>
<evidence type="ECO:0000256" key="1">
    <source>
        <dbReference type="ARBA" id="ARBA00004123"/>
    </source>
</evidence>
<evidence type="ECO:0000256" key="8">
    <source>
        <dbReference type="ARBA" id="ARBA00025870"/>
    </source>
</evidence>
<evidence type="ECO:0000256" key="2">
    <source>
        <dbReference type="ARBA" id="ARBA00006956"/>
    </source>
</evidence>
<feature type="compositionally biased region" description="Acidic residues" evidence="10">
    <location>
        <begin position="89"/>
        <end position="107"/>
    </location>
</feature>
<keyword evidence="14" id="KW-1185">Reference proteome</keyword>
<dbReference type="SUPFAM" id="SSF50104">
    <property type="entry name" value="Translation proteins SH3-like domain"/>
    <property type="match status" value="1"/>
</dbReference>
<feature type="domain" description="KOW" evidence="12">
    <location>
        <begin position="605"/>
        <end position="630"/>
    </location>
</feature>
<dbReference type="CDD" id="cd06083">
    <property type="entry name" value="KOW_Spt5_3"/>
    <property type="match status" value="1"/>
</dbReference>
<accession>A0A9P6JSL6</accession>
<feature type="compositionally biased region" description="Low complexity" evidence="10">
    <location>
        <begin position="863"/>
        <end position="873"/>
    </location>
</feature>
<dbReference type="Pfam" id="PF23291">
    <property type="entry name" value="KOW4_SPT5"/>
    <property type="match status" value="1"/>
</dbReference>
<dbReference type="InterPro" id="IPR041977">
    <property type="entry name" value="KOW_Spt5_4"/>
</dbReference>
<dbReference type="InterPro" id="IPR039659">
    <property type="entry name" value="SPT5"/>
</dbReference>
<feature type="domain" description="KOW" evidence="12">
    <location>
        <begin position="1067"/>
        <end position="1094"/>
    </location>
</feature>
<feature type="domain" description="KOW" evidence="12">
    <location>
        <begin position="273"/>
        <end position="300"/>
    </location>
</feature>
<feature type="domain" description="KOW" evidence="12">
    <location>
        <begin position="697"/>
        <end position="724"/>
    </location>
</feature>
<dbReference type="FunFam" id="2.30.30.30:FF:000029">
    <property type="entry name" value="Transcription elongation factor SPT5"/>
    <property type="match status" value="1"/>
</dbReference>
<dbReference type="CDD" id="cd06085">
    <property type="entry name" value="KOW_Spt5_5"/>
    <property type="match status" value="1"/>
</dbReference>
<feature type="domain" description="NusG-like N-terminal" evidence="11">
    <location>
        <begin position="178"/>
        <end position="268"/>
    </location>
</feature>
<dbReference type="Gene3D" id="3.30.70.940">
    <property type="entry name" value="NusG, N-terminal domain"/>
    <property type="match status" value="1"/>
</dbReference>
<comment type="caution">
    <text evidence="13">The sequence shown here is derived from an EMBL/GenBank/DDBJ whole genome shotgun (WGS) entry which is preliminary data.</text>
</comment>
<dbReference type="InterPro" id="IPR041975">
    <property type="entry name" value="KOW_Spt5_2"/>
</dbReference>
<dbReference type="FunFam" id="3.30.70.940:FF:000005">
    <property type="entry name" value="Transcription elongation factor SPT5"/>
    <property type="match status" value="1"/>
</dbReference>
<dbReference type="GO" id="GO:0003729">
    <property type="term" value="F:mRNA binding"/>
    <property type="evidence" value="ECO:0007669"/>
    <property type="project" value="TreeGrafter"/>
</dbReference>
<feature type="domain" description="KOW" evidence="12">
    <location>
        <begin position="430"/>
        <end position="457"/>
    </location>
</feature>
<feature type="compositionally biased region" description="Low complexity" evidence="10">
    <location>
        <begin position="917"/>
        <end position="938"/>
    </location>
</feature>